<organism evidence="1 2">
    <name type="scientific">Sphingomonas oligophenolica</name>
    <dbReference type="NCBI Taxonomy" id="301154"/>
    <lineage>
        <taxon>Bacteria</taxon>
        <taxon>Pseudomonadati</taxon>
        <taxon>Pseudomonadota</taxon>
        <taxon>Alphaproteobacteria</taxon>
        <taxon>Sphingomonadales</taxon>
        <taxon>Sphingomonadaceae</taxon>
        <taxon>Sphingomonas</taxon>
    </lineage>
</organism>
<comment type="caution">
    <text evidence="1">The sequence shown here is derived from an EMBL/GenBank/DDBJ whole genome shotgun (WGS) entry which is preliminary data.</text>
</comment>
<gene>
    <name evidence="1" type="ORF">EAH84_02900</name>
</gene>
<protein>
    <submittedName>
        <fullName evidence="1">Uncharacterized protein</fullName>
    </submittedName>
</protein>
<name>A0A502CPJ6_9SPHN</name>
<dbReference type="AlphaFoldDB" id="A0A502CPJ6"/>
<evidence type="ECO:0000313" key="1">
    <source>
        <dbReference type="EMBL" id="TPG14584.1"/>
    </source>
</evidence>
<proteinExistence type="predicted"/>
<sequence>MASALAASPAAAQTRCITAPEAEAMAQVALPDIIRQTGVVCAARLPATSLVRQTRGVFIAKYDAAADRAWPTARGAIVKLSDPMVDSLLGSDFARPLLTSLIGPLLVGRIAVEDCPVIDRLVTQLAPLPASNTASIIVTTLQYLQAEKARGQNVAVPNLPLCAAPK</sequence>
<dbReference type="Proteomes" id="UP000318413">
    <property type="component" value="Unassembled WGS sequence"/>
</dbReference>
<evidence type="ECO:0000313" key="2">
    <source>
        <dbReference type="Proteomes" id="UP000318413"/>
    </source>
</evidence>
<dbReference type="EMBL" id="RCZK01000002">
    <property type="protein sequence ID" value="TPG14584.1"/>
    <property type="molecule type" value="Genomic_DNA"/>
</dbReference>
<keyword evidence="2" id="KW-1185">Reference proteome</keyword>
<accession>A0A502CPJ6</accession>
<dbReference type="OrthoDB" id="7594050at2"/>
<reference evidence="1 2" key="1">
    <citation type="journal article" date="2019" name="Environ. Microbiol.">
        <title>Species interactions and distinct microbial communities in high Arctic permafrost affected cryosols are associated with the CH4 and CO2 gas fluxes.</title>
        <authorList>
            <person name="Altshuler I."/>
            <person name="Hamel J."/>
            <person name="Turney S."/>
            <person name="Magnuson E."/>
            <person name="Levesque R."/>
            <person name="Greer C."/>
            <person name="Whyte L.G."/>
        </authorList>
    </citation>
    <scope>NUCLEOTIDE SEQUENCE [LARGE SCALE GENOMIC DNA]</scope>
    <source>
        <strain evidence="1 2">S5.1</strain>
    </source>
</reference>